<dbReference type="InterPro" id="IPR002654">
    <property type="entry name" value="Glyco_trans_25"/>
</dbReference>
<comment type="pathway">
    <text evidence="2">Glycan metabolism; lacto-N-neotetraose biosynthesis.</text>
</comment>
<dbReference type="UniPathway" id="UPA00501"/>
<evidence type="ECO:0000256" key="3">
    <source>
        <dbReference type="ARBA" id="ARBA00022985"/>
    </source>
</evidence>
<evidence type="ECO:0000259" key="4">
    <source>
        <dbReference type="Pfam" id="PF01755"/>
    </source>
</evidence>
<evidence type="ECO:0000256" key="2">
    <source>
        <dbReference type="ARBA" id="ARBA00005222"/>
    </source>
</evidence>
<feature type="domain" description="Glycosyl transferase family 25" evidence="4">
    <location>
        <begin position="21"/>
        <end position="199"/>
    </location>
</feature>
<organism evidence="5 6">
    <name type="scientific">Thauera aminoaromatica</name>
    <dbReference type="NCBI Taxonomy" id="164330"/>
    <lineage>
        <taxon>Bacteria</taxon>
        <taxon>Pseudomonadati</taxon>
        <taxon>Pseudomonadota</taxon>
        <taxon>Betaproteobacteria</taxon>
        <taxon>Rhodocyclales</taxon>
        <taxon>Zoogloeaceae</taxon>
        <taxon>Thauera</taxon>
    </lineage>
</organism>
<comment type="caution">
    <text evidence="5">The sequence shown here is derived from an EMBL/GenBank/DDBJ whole genome shotgun (WGS) entry which is preliminary data.</text>
</comment>
<evidence type="ECO:0000313" key="5">
    <source>
        <dbReference type="EMBL" id="TXH85114.1"/>
    </source>
</evidence>
<dbReference type="AlphaFoldDB" id="A0A5C7SMX5"/>
<sequence>MCLPTGLGRVRRAPAVMDGSPIFVVNLAGATVRWERIAQNLCQVGLSRYERFEAVDGRRLPDAVLRERVDHDFFCTWYGRPPSPGEVGCTLSHLGAYARFLETRAPFVVVLEDDALVLPETVALLEDVRLQAWLAADAPRVLLLSAADRYLKRGAIPLGAGHRLTRVRNAWLAHAYLINRAGAGLLLARQKPIRFLVDDWLDLDMVWGLQVSCVQPPCASLHETAAASSLDPDRHGLRANARAPALAKRLRRLLRRLADALYYKPFCGLDKGAGPR</sequence>
<dbReference type="Pfam" id="PF01755">
    <property type="entry name" value="Glyco_transf_25"/>
    <property type="match status" value="1"/>
</dbReference>
<accession>A0A5C7SMX5</accession>
<dbReference type="Proteomes" id="UP000321192">
    <property type="component" value="Unassembled WGS sequence"/>
</dbReference>
<dbReference type="GO" id="GO:0016740">
    <property type="term" value="F:transferase activity"/>
    <property type="evidence" value="ECO:0007669"/>
    <property type="project" value="UniProtKB-KW"/>
</dbReference>
<dbReference type="UniPathway" id="UPA00820"/>
<comment type="pathway">
    <text evidence="1">Bacterial outer membrane biogenesis; lipooligosaccharide biosynthesis.</text>
</comment>
<dbReference type="CDD" id="cd06532">
    <property type="entry name" value="Glyco_transf_25"/>
    <property type="match status" value="1"/>
</dbReference>
<name>A0A5C7SMX5_THASP</name>
<dbReference type="GO" id="GO:0009103">
    <property type="term" value="P:lipopolysaccharide biosynthetic process"/>
    <property type="evidence" value="ECO:0007669"/>
    <property type="project" value="UniProtKB-KW"/>
</dbReference>
<keyword evidence="3" id="KW-0448">Lipopolysaccharide biosynthesis</keyword>
<gene>
    <name evidence="5" type="ORF">E6Q80_10200</name>
</gene>
<dbReference type="EMBL" id="SSFD01000157">
    <property type="protein sequence ID" value="TXH85114.1"/>
    <property type="molecule type" value="Genomic_DNA"/>
</dbReference>
<reference evidence="5 6" key="1">
    <citation type="submission" date="2018-09" db="EMBL/GenBank/DDBJ databases">
        <title>Metagenome Assembled Genomes from an Advanced Water Purification Facility.</title>
        <authorList>
            <person name="Stamps B.W."/>
            <person name="Spear J.R."/>
        </authorList>
    </citation>
    <scope>NUCLEOTIDE SEQUENCE [LARGE SCALE GENOMIC DNA]</scope>
    <source>
        <strain evidence="5">Bin_27_1</strain>
    </source>
</reference>
<keyword evidence="5" id="KW-0808">Transferase</keyword>
<evidence type="ECO:0000256" key="1">
    <source>
        <dbReference type="ARBA" id="ARBA00005068"/>
    </source>
</evidence>
<evidence type="ECO:0000313" key="6">
    <source>
        <dbReference type="Proteomes" id="UP000321192"/>
    </source>
</evidence>
<protein>
    <submittedName>
        <fullName evidence="5">Glycosyltransferase family 25 protein</fullName>
    </submittedName>
</protein>
<proteinExistence type="predicted"/>